<comment type="caution">
    <text evidence="1">The sequence shown here is derived from an EMBL/GenBank/DDBJ whole genome shotgun (WGS) entry which is preliminary data.</text>
</comment>
<dbReference type="Gene3D" id="3.40.50.300">
    <property type="entry name" value="P-loop containing nucleotide triphosphate hydrolases"/>
    <property type="match status" value="1"/>
</dbReference>
<sequence>MNANSINHIIERGHCVCGTPIEKETPEYQSLLREKEYLPPQSIGLMIRQFTQSLNSMKNNGDRYVEHVTHTHEDILNLDVQIGETEEHLKVLSEELKGIDSVHALEVEVQKYEGFERECLQKKGANNNQIDALEKRKTKLTTKLSNLAANTKTNRKIQEKIKYVEGVRQWFEDSYNRQSFELREDLEKRVNHYFQEMYHGNRVVEIDDRYRVTLKVKNDIRQDTEIDGSQGLETVKNFAFLAGLADLAEHKKLQDKKNDEGITAVESLPMILDAPFSNTDDTHVSNISRVLPQVSEQLILIVMQKDFTHAETVMSKHIGKKYRFVKKSETHTEIEEVSL</sequence>
<reference evidence="2" key="1">
    <citation type="journal article" date="2019" name="Int. J. Syst. Evol. Microbiol.">
        <title>The Global Catalogue of Microorganisms (GCM) 10K type strain sequencing project: providing services to taxonomists for standard genome sequencing and annotation.</title>
        <authorList>
            <consortium name="The Broad Institute Genomics Platform"/>
            <consortium name="The Broad Institute Genome Sequencing Center for Infectious Disease"/>
            <person name="Wu L."/>
            <person name="Ma J."/>
        </authorList>
    </citation>
    <scope>NUCLEOTIDE SEQUENCE [LARGE SCALE GENOMIC DNA]</scope>
    <source>
        <strain evidence="2">CCUG 63563</strain>
    </source>
</reference>
<proteinExistence type="predicted"/>
<name>A0ABW3GWU6_9BACL</name>
<evidence type="ECO:0000313" key="1">
    <source>
        <dbReference type="EMBL" id="MFD0943655.1"/>
    </source>
</evidence>
<keyword evidence="2" id="KW-1185">Reference proteome</keyword>
<organism evidence="1 2">
    <name type="scientific">Savagea faecisuis</name>
    <dbReference type="NCBI Taxonomy" id="1274803"/>
    <lineage>
        <taxon>Bacteria</taxon>
        <taxon>Bacillati</taxon>
        <taxon>Bacillota</taxon>
        <taxon>Bacilli</taxon>
        <taxon>Bacillales</taxon>
        <taxon>Caryophanaceae</taxon>
        <taxon>Savagea</taxon>
    </lineage>
</organism>
<dbReference type="EMBL" id="JBHTJF010000022">
    <property type="protein sequence ID" value="MFD0943655.1"/>
    <property type="molecule type" value="Genomic_DNA"/>
</dbReference>
<dbReference type="InterPro" id="IPR027417">
    <property type="entry name" value="P-loop_NTPase"/>
</dbReference>
<gene>
    <name evidence="1" type="ORF">ACFQ0V_07675</name>
</gene>
<dbReference type="RefSeq" id="WP_381011828.1">
    <property type="nucleotide sequence ID" value="NZ_JBHTJF010000022.1"/>
</dbReference>
<evidence type="ECO:0000313" key="2">
    <source>
        <dbReference type="Proteomes" id="UP001596976"/>
    </source>
</evidence>
<accession>A0ABW3GWU6</accession>
<protein>
    <submittedName>
        <fullName evidence="1">Uncharacterized protein</fullName>
    </submittedName>
</protein>
<dbReference type="Proteomes" id="UP001596976">
    <property type="component" value="Unassembled WGS sequence"/>
</dbReference>